<dbReference type="InParanoid" id="A0A397RXU5"/>
<dbReference type="PANTHER" id="PTHR30525:SF0">
    <property type="entry name" value="1-DEOXY-D-XYLULOSE 5-PHOSPHATE REDUCTOISOMERASE, CHLOROPLASTIC"/>
    <property type="match status" value="1"/>
</dbReference>
<dbReference type="InterPro" id="IPR013512">
    <property type="entry name" value="DXP_reductoisomerase_N"/>
</dbReference>
<feature type="binding site" evidence="9">
    <location>
        <position position="13"/>
    </location>
    <ligand>
        <name>NADPH</name>
        <dbReference type="ChEBI" id="CHEBI:57783"/>
    </ligand>
</feature>
<feature type="binding site" evidence="9">
    <location>
        <position position="170"/>
    </location>
    <ligand>
        <name>1-deoxy-D-xylulose 5-phosphate</name>
        <dbReference type="ChEBI" id="CHEBI:57792"/>
    </ligand>
</feature>
<feature type="binding site" evidence="9">
    <location>
        <position position="145"/>
    </location>
    <ligand>
        <name>1-deoxy-D-xylulose 5-phosphate</name>
        <dbReference type="ChEBI" id="CHEBI:57792"/>
    </ligand>
</feature>
<feature type="binding site" evidence="9">
    <location>
        <position position="11"/>
    </location>
    <ligand>
        <name>NADPH</name>
        <dbReference type="ChEBI" id="CHEBI:57783"/>
    </ligand>
</feature>
<keyword evidence="7 9" id="KW-0414">Isoprene biosynthesis</keyword>
<feature type="domain" description="1-deoxy-D-xylulose 5-phosphate reductoisomerase C-terminal" evidence="11">
    <location>
        <begin position="140"/>
        <end position="223"/>
    </location>
</feature>
<feature type="binding site" evidence="9">
    <location>
        <position position="38"/>
    </location>
    <ligand>
        <name>NADPH</name>
        <dbReference type="ChEBI" id="CHEBI:57783"/>
    </ligand>
</feature>
<dbReference type="AlphaFoldDB" id="A0A397RXU5"/>
<dbReference type="SUPFAM" id="SSF51735">
    <property type="entry name" value="NAD(P)-binding Rossmann-fold domains"/>
    <property type="match status" value="1"/>
</dbReference>
<keyword evidence="3 9" id="KW-0479">Metal-binding</keyword>
<dbReference type="FunFam" id="3.40.50.720:FF:000045">
    <property type="entry name" value="1-deoxy-D-xylulose 5-phosphate reductoisomerase"/>
    <property type="match status" value="1"/>
</dbReference>
<gene>
    <name evidence="9" type="primary">dxr</name>
    <name evidence="13" type="ORF">EI71_00079</name>
</gene>
<feature type="binding site" evidence="9">
    <location>
        <position position="146"/>
    </location>
    <ligand>
        <name>1-deoxy-D-xylulose 5-phosphate</name>
        <dbReference type="ChEBI" id="CHEBI:57792"/>
    </ligand>
</feature>
<feature type="binding site" evidence="9">
    <location>
        <position position="215"/>
    </location>
    <ligand>
        <name>Mn(2+)</name>
        <dbReference type="ChEBI" id="CHEBI:29035"/>
    </ligand>
</feature>
<dbReference type="InterPro" id="IPR003821">
    <property type="entry name" value="DXP_reductoisomerase"/>
</dbReference>
<dbReference type="GO" id="GO:0051484">
    <property type="term" value="P:isopentenyl diphosphate biosynthetic process, methylerythritol 4-phosphate pathway involved in terpenoid biosynthetic process"/>
    <property type="evidence" value="ECO:0007669"/>
    <property type="project" value="UniProtKB-ARBA"/>
</dbReference>
<name>A0A397RXU5_9MOLU</name>
<feature type="domain" description="1-deoxy-D-xylulose 5-phosphate reductoisomerase N-terminal" evidence="10">
    <location>
        <begin position="6"/>
        <end position="126"/>
    </location>
</feature>
<keyword evidence="9" id="KW-0460">Magnesium</keyword>
<feature type="binding site" evidence="9">
    <location>
        <position position="206"/>
    </location>
    <ligand>
        <name>1-deoxy-D-xylulose 5-phosphate</name>
        <dbReference type="ChEBI" id="CHEBI:57792"/>
    </ligand>
</feature>
<proteinExistence type="inferred from homology"/>
<keyword evidence="13" id="KW-0413">Isomerase</keyword>
<feature type="binding site" evidence="9">
    <location>
        <position position="146"/>
    </location>
    <ligand>
        <name>Mn(2+)</name>
        <dbReference type="ChEBI" id="CHEBI:29035"/>
    </ligand>
</feature>
<feature type="binding site" evidence="9">
    <location>
        <position position="212"/>
    </location>
    <ligand>
        <name>1-deoxy-D-xylulose 5-phosphate</name>
        <dbReference type="ChEBI" id="CHEBI:57792"/>
    </ligand>
</feature>
<feature type="binding site" evidence="9">
    <location>
        <position position="118"/>
    </location>
    <ligand>
        <name>NADPH</name>
        <dbReference type="ChEBI" id="CHEBI:57783"/>
    </ligand>
</feature>
<feature type="binding site" evidence="9">
    <location>
        <position position="36"/>
    </location>
    <ligand>
        <name>NADPH</name>
        <dbReference type="ChEBI" id="CHEBI:57783"/>
    </ligand>
</feature>
<dbReference type="SUPFAM" id="SSF55347">
    <property type="entry name" value="Glyceraldehyde-3-phosphate dehydrogenase-like, C-terminal domain"/>
    <property type="match status" value="1"/>
</dbReference>
<dbReference type="InterPro" id="IPR026877">
    <property type="entry name" value="DXPR_C"/>
</dbReference>
<comment type="similarity">
    <text evidence="2 9">Belongs to the DXR family.</text>
</comment>
<dbReference type="InterPro" id="IPR036291">
    <property type="entry name" value="NAD(P)-bd_dom_sf"/>
</dbReference>
<dbReference type="Gene3D" id="3.40.50.720">
    <property type="entry name" value="NAD(P)-binding Rossmann-like Domain"/>
    <property type="match status" value="1"/>
</dbReference>
<dbReference type="GO" id="GO:0030145">
    <property type="term" value="F:manganese ion binding"/>
    <property type="evidence" value="ECO:0007669"/>
    <property type="project" value="TreeGrafter"/>
</dbReference>
<evidence type="ECO:0000313" key="14">
    <source>
        <dbReference type="Proteomes" id="UP000266506"/>
    </source>
</evidence>
<evidence type="ECO:0000256" key="5">
    <source>
        <dbReference type="ARBA" id="ARBA00023002"/>
    </source>
</evidence>
<feature type="binding site" evidence="9">
    <location>
        <position position="144"/>
    </location>
    <ligand>
        <name>Mn(2+)</name>
        <dbReference type="ChEBI" id="CHEBI:29035"/>
    </ligand>
</feature>
<dbReference type="RefSeq" id="WP_119015262.1">
    <property type="nucleotide sequence ID" value="NZ_QXEV01000001.1"/>
</dbReference>
<comment type="catalytic activity">
    <reaction evidence="8">
        <text>2-C-methyl-D-erythritol 4-phosphate + NADP(+) = 1-deoxy-D-xylulose 5-phosphate + NADPH + H(+)</text>
        <dbReference type="Rhea" id="RHEA:13717"/>
        <dbReference type="ChEBI" id="CHEBI:15378"/>
        <dbReference type="ChEBI" id="CHEBI:57783"/>
        <dbReference type="ChEBI" id="CHEBI:57792"/>
        <dbReference type="ChEBI" id="CHEBI:58262"/>
        <dbReference type="ChEBI" id="CHEBI:58349"/>
        <dbReference type="EC" id="1.1.1.267"/>
    </reaction>
    <physiologicalReaction direction="right-to-left" evidence="8">
        <dbReference type="Rhea" id="RHEA:13719"/>
    </physiologicalReaction>
</comment>
<sequence length="380" mass="42567">MRCLYLAGACGSIGTQTLDIVRENPSEFKVIGMSVGRNKELAVRLIEEFHPEIVCFRENYLYELSYTPKIVVGDAGLLELASYSKYEDEVFVNALVGMSGLMPTISAIKAHKTIALANKETLVAGGDIVKEYVKKYNVALVPIDSEHSAILQCLQGESHKEIKRLIITASGGSFRNKTRDELKGVTKEAALKHPNWSMGAKITIDSATMMNKGFEVIEAHHLFDVPYEQIDTILHPQSIVHSMVEYKDGTIKAELGVSDMHTPISYALRYPHHNVQESKQLDLFGLKLDFMELSKDRFPCLGYAYYAASRGGIYPAVLNAANEAAVKLFLNDKIEFLEIERIIEKEIKDDKYMEIPYTLENVVSVSLSLMKEILSRYGVD</sequence>
<comment type="function">
    <text evidence="9">Catalyzes the NADPH-dependent rearrangement and reduction of 1-deoxy-D-xylulose-5-phosphate (DXP) to 2-C-methyl-D-erythritol 4-phosphate (MEP).</text>
</comment>
<dbReference type="PIRSF" id="PIRSF006205">
    <property type="entry name" value="Dxp_reductismrs"/>
    <property type="match status" value="1"/>
</dbReference>
<dbReference type="UniPathway" id="UPA00056">
    <property type="reaction ID" value="UER00092"/>
</dbReference>
<evidence type="ECO:0000259" key="10">
    <source>
        <dbReference type="Pfam" id="PF02670"/>
    </source>
</evidence>
<feature type="binding site" evidence="9">
    <location>
        <position position="120"/>
    </location>
    <ligand>
        <name>NADPH</name>
        <dbReference type="ChEBI" id="CHEBI:57783"/>
    </ligand>
</feature>
<evidence type="ECO:0000259" key="12">
    <source>
        <dbReference type="Pfam" id="PF13288"/>
    </source>
</evidence>
<accession>A0A397RXU5</accession>
<dbReference type="Proteomes" id="UP000266506">
    <property type="component" value="Unassembled WGS sequence"/>
</dbReference>
<dbReference type="GO" id="GO:0016853">
    <property type="term" value="F:isomerase activity"/>
    <property type="evidence" value="ECO:0007669"/>
    <property type="project" value="UniProtKB-KW"/>
</dbReference>
<feature type="binding site" evidence="9">
    <location>
        <position position="12"/>
    </location>
    <ligand>
        <name>NADPH</name>
        <dbReference type="ChEBI" id="CHEBI:57783"/>
    </ligand>
</feature>
<dbReference type="EC" id="1.1.1.267" evidence="9"/>
<evidence type="ECO:0000259" key="11">
    <source>
        <dbReference type="Pfam" id="PF08436"/>
    </source>
</evidence>
<comment type="caution">
    <text evidence="13">The sequence shown here is derived from an EMBL/GenBank/DDBJ whole genome shotgun (WGS) entry which is preliminary data.</text>
</comment>
<dbReference type="Pfam" id="PF13288">
    <property type="entry name" value="DXPR_C"/>
    <property type="match status" value="1"/>
</dbReference>
<dbReference type="GO" id="GO:0030604">
    <property type="term" value="F:1-deoxy-D-xylulose-5-phosphate reductoisomerase activity"/>
    <property type="evidence" value="ECO:0007669"/>
    <property type="project" value="UniProtKB-UniRule"/>
</dbReference>
<evidence type="ECO:0000313" key="13">
    <source>
        <dbReference type="EMBL" id="RIA78518.1"/>
    </source>
</evidence>
<dbReference type="InterPro" id="IPR036169">
    <property type="entry name" value="DXPR_C_sf"/>
</dbReference>
<dbReference type="Gene3D" id="1.10.1740.10">
    <property type="match status" value="1"/>
</dbReference>
<evidence type="ECO:0000256" key="4">
    <source>
        <dbReference type="ARBA" id="ARBA00022857"/>
    </source>
</evidence>
<evidence type="ECO:0000256" key="1">
    <source>
        <dbReference type="ARBA" id="ARBA00005094"/>
    </source>
</evidence>
<dbReference type="HAMAP" id="MF_00183">
    <property type="entry name" value="DXP_reductoisom"/>
    <property type="match status" value="1"/>
</dbReference>
<keyword evidence="4 9" id="KW-0521">NADP</keyword>
<feature type="binding site" evidence="9">
    <location>
        <position position="37"/>
    </location>
    <ligand>
        <name>NADPH</name>
        <dbReference type="ChEBI" id="CHEBI:57783"/>
    </ligand>
</feature>
<organism evidence="13 14">
    <name type="scientific">Anaeroplasma bactoclasticum</name>
    <dbReference type="NCBI Taxonomy" id="2088"/>
    <lineage>
        <taxon>Bacteria</taxon>
        <taxon>Bacillati</taxon>
        <taxon>Mycoplasmatota</taxon>
        <taxon>Mollicutes</taxon>
        <taxon>Anaeroplasmatales</taxon>
        <taxon>Anaeroplasmataceae</taxon>
        <taxon>Anaeroplasma</taxon>
    </lineage>
</organism>
<comment type="cofactor">
    <cofactor evidence="9">
        <name>Mg(2+)</name>
        <dbReference type="ChEBI" id="CHEBI:18420"/>
    </cofactor>
    <cofactor evidence="9">
        <name>Mn(2+)</name>
        <dbReference type="ChEBI" id="CHEBI:29035"/>
    </cofactor>
</comment>
<feature type="binding site" evidence="9">
    <location>
        <position position="199"/>
    </location>
    <ligand>
        <name>NADPH</name>
        <dbReference type="ChEBI" id="CHEBI:57783"/>
    </ligand>
</feature>
<feature type="binding site" evidence="9">
    <location>
        <position position="211"/>
    </location>
    <ligand>
        <name>1-deoxy-D-xylulose 5-phosphate</name>
        <dbReference type="ChEBI" id="CHEBI:57792"/>
    </ligand>
</feature>
<feature type="binding site" evidence="9">
    <location>
        <position position="215"/>
    </location>
    <ligand>
        <name>1-deoxy-D-xylulose 5-phosphate</name>
        <dbReference type="ChEBI" id="CHEBI:57792"/>
    </ligand>
</feature>
<keyword evidence="14" id="KW-1185">Reference proteome</keyword>
<dbReference type="EMBL" id="QXEV01000001">
    <property type="protein sequence ID" value="RIA78518.1"/>
    <property type="molecule type" value="Genomic_DNA"/>
</dbReference>
<dbReference type="PANTHER" id="PTHR30525">
    <property type="entry name" value="1-DEOXY-D-XYLULOSE 5-PHOSPHATE REDUCTOISOMERASE"/>
    <property type="match status" value="1"/>
</dbReference>
<evidence type="ECO:0000256" key="8">
    <source>
        <dbReference type="ARBA" id="ARBA00048543"/>
    </source>
</evidence>
<reference evidence="13 14" key="1">
    <citation type="submission" date="2018-08" db="EMBL/GenBank/DDBJ databases">
        <title>Genomic Encyclopedia of Archaeal and Bacterial Type Strains, Phase II (KMG-II): from individual species to whole genera.</title>
        <authorList>
            <person name="Goeker M."/>
        </authorList>
    </citation>
    <scope>NUCLEOTIDE SEQUENCE [LARGE SCALE GENOMIC DNA]</scope>
    <source>
        <strain evidence="13 14">ATCC 27112</strain>
    </source>
</reference>
<evidence type="ECO:0000256" key="2">
    <source>
        <dbReference type="ARBA" id="ARBA00006825"/>
    </source>
</evidence>
<feature type="domain" description="DXP reductoisomerase C-terminal" evidence="12">
    <location>
        <begin position="255"/>
        <end position="365"/>
    </location>
</feature>
<evidence type="ECO:0000256" key="7">
    <source>
        <dbReference type="ARBA" id="ARBA00023229"/>
    </source>
</evidence>
<feature type="binding site" evidence="9">
    <location>
        <position position="119"/>
    </location>
    <ligand>
        <name>1-deoxy-D-xylulose 5-phosphate</name>
        <dbReference type="ChEBI" id="CHEBI:57792"/>
    </ligand>
</feature>
<feature type="binding site" evidence="9">
    <location>
        <position position="193"/>
    </location>
    <ligand>
        <name>1-deoxy-D-xylulose 5-phosphate</name>
        <dbReference type="ChEBI" id="CHEBI:57792"/>
    </ligand>
</feature>
<dbReference type="FunCoup" id="A0A397RXU5">
    <property type="interactions" value="346"/>
</dbReference>
<dbReference type="OrthoDB" id="9806546at2"/>
<comment type="pathway">
    <text evidence="1 9">Isoprenoid biosynthesis; isopentenyl diphosphate biosynthesis via DXP pathway; isopentenyl diphosphate from 1-deoxy-D-xylulose 5-phosphate: step 1/6.</text>
</comment>
<dbReference type="GO" id="GO:0070402">
    <property type="term" value="F:NADPH binding"/>
    <property type="evidence" value="ECO:0007669"/>
    <property type="project" value="InterPro"/>
</dbReference>
<evidence type="ECO:0000256" key="6">
    <source>
        <dbReference type="ARBA" id="ARBA00023211"/>
    </source>
</evidence>
<comment type="caution">
    <text evidence="9">Lacks conserved residue(s) required for the propagation of feature annotation.</text>
</comment>
<dbReference type="SUPFAM" id="SSF69055">
    <property type="entry name" value="1-deoxy-D-xylulose-5-phosphate reductoisomerase, C-terminal domain"/>
    <property type="match status" value="1"/>
</dbReference>
<keyword evidence="5 9" id="KW-0560">Oxidoreductase</keyword>
<dbReference type="NCBIfam" id="TIGR00243">
    <property type="entry name" value="Dxr"/>
    <property type="match status" value="1"/>
</dbReference>
<dbReference type="InterPro" id="IPR013644">
    <property type="entry name" value="DXP_reductoisomerase_C"/>
</dbReference>
<evidence type="ECO:0000256" key="9">
    <source>
        <dbReference type="HAMAP-Rule" id="MF_00183"/>
    </source>
</evidence>
<protein>
    <recommendedName>
        <fullName evidence="9">1-deoxy-D-xylulose 5-phosphate reductoisomerase</fullName>
        <shortName evidence="9">DXP reductoisomerase</shortName>
        <ecNumber evidence="9">1.1.1.267</ecNumber>
    </recommendedName>
    <alternativeName>
        <fullName evidence="9">1-deoxyxylulose-5-phosphate reductoisomerase</fullName>
    </alternativeName>
    <alternativeName>
        <fullName evidence="9">2-C-methyl-D-erythritol 4-phosphate synthase</fullName>
    </alternativeName>
</protein>
<evidence type="ECO:0000256" key="3">
    <source>
        <dbReference type="ARBA" id="ARBA00022723"/>
    </source>
</evidence>
<keyword evidence="6 9" id="KW-0464">Manganese</keyword>
<dbReference type="Pfam" id="PF08436">
    <property type="entry name" value="DXP_redisom_C"/>
    <property type="match status" value="1"/>
</dbReference>
<dbReference type="Pfam" id="PF02670">
    <property type="entry name" value="DXP_reductoisom"/>
    <property type="match status" value="1"/>
</dbReference>